<keyword evidence="2" id="KW-1185">Reference proteome</keyword>
<dbReference type="InterPro" id="IPR029044">
    <property type="entry name" value="Nucleotide-diphossugar_trans"/>
</dbReference>
<sequence>MDTERRDEQAHRAPVMAFTIMHAAFDTSRSGMVRRLEETLRAELGSGDRLHVERDTVRRGVWSVASACWEWGIAQAAQGITHVVLLNDDAEPCPGFVEAVRRALAARPMHPVCFYSNHETALLAYEQGDAWWTSDDGLVGVTCALPVALARDFLAWERVSLVERPFPGMPDDARLNIWAMAHERPIWHARGLVEHGAPAASLVGNDGHEGRRSLTPVPATREEALAIDWSQGLEAPLHDLVYGRSPIHLLHEVKPEVRERMGLERIVDQLWGEEAPQARAFYGRKR</sequence>
<dbReference type="Proteomes" id="UP000182719">
    <property type="component" value="Unassembled WGS sequence"/>
</dbReference>
<proteinExistence type="predicted"/>
<name>A0A1H7YRI8_STIAU</name>
<accession>A0A1H7YRI8</accession>
<protein>
    <recommendedName>
        <fullName evidence="3">Glycosyltransferase</fullName>
    </recommendedName>
</protein>
<evidence type="ECO:0000313" key="1">
    <source>
        <dbReference type="EMBL" id="SEM47819.1"/>
    </source>
</evidence>
<dbReference type="SUPFAM" id="SSF53448">
    <property type="entry name" value="Nucleotide-diphospho-sugar transferases"/>
    <property type="match status" value="1"/>
</dbReference>
<evidence type="ECO:0008006" key="3">
    <source>
        <dbReference type="Google" id="ProtNLM"/>
    </source>
</evidence>
<reference evidence="2" key="1">
    <citation type="submission" date="2016-10" db="EMBL/GenBank/DDBJ databases">
        <authorList>
            <person name="Varghese N."/>
            <person name="Submissions S."/>
        </authorList>
    </citation>
    <scope>NUCLEOTIDE SEQUENCE [LARGE SCALE GENOMIC DNA]</scope>
    <source>
        <strain evidence="2">DSM 17044</strain>
    </source>
</reference>
<dbReference type="AlphaFoldDB" id="A0A1H7YRI8"/>
<dbReference type="EMBL" id="FOAP01000017">
    <property type="protein sequence ID" value="SEM47819.1"/>
    <property type="molecule type" value="Genomic_DNA"/>
</dbReference>
<organism evidence="1 2">
    <name type="scientific">Stigmatella aurantiaca</name>
    <dbReference type="NCBI Taxonomy" id="41"/>
    <lineage>
        <taxon>Bacteria</taxon>
        <taxon>Pseudomonadati</taxon>
        <taxon>Myxococcota</taxon>
        <taxon>Myxococcia</taxon>
        <taxon>Myxococcales</taxon>
        <taxon>Cystobacterineae</taxon>
        <taxon>Archangiaceae</taxon>
        <taxon>Stigmatella</taxon>
    </lineage>
</organism>
<gene>
    <name evidence="1" type="ORF">SAMN05444354_11798</name>
</gene>
<evidence type="ECO:0000313" key="2">
    <source>
        <dbReference type="Proteomes" id="UP000182719"/>
    </source>
</evidence>